<gene>
    <name evidence="2" type="ORF">ASEP1449_LOCUS13808</name>
</gene>
<proteinExistence type="predicted"/>
<evidence type="ECO:0000256" key="1">
    <source>
        <dbReference type="SAM" id="MobiDB-lite"/>
    </source>
</evidence>
<feature type="compositionally biased region" description="Polar residues" evidence="1">
    <location>
        <begin position="74"/>
        <end position="83"/>
    </location>
</feature>
<feature type="region of interest" description="Disordered" evidence="1">
    <location>
        <begin position="1"/>
        <end position="83"/>
    </location>
</feature>
<dbReference type="EMBL" id="HBHQ01020497">
    <property type="protein sequence ID" value="CAD9821974.1"/>
    <property type="molecule type" value="Transcribed_RNA"/>
</dbReference>
<reference evidence="2" key="1">
    <citation type="submission" date="2021-01" db="EMBL/GenBank/DDBJ databases">
        <authorList>
            <person name="Corre E."/>
            <person name="Pelletier E."/>
            <person name="Niang G."/>
            <person name="Scheremetjew M."/>
            <person name="Finn R."/>
            <person name="Kale V."/>
            <person name="Holt S."/>
            <person name="Cochrane G."/>
            <person name="Meng A."/>
            <person name="Brown T."/>
            <person name="Cohen L."/>
        </authorList>
    </citation>
    <scope>NUCLEOTIDE SEQUENCE</scope>
    <source>
        <strain evidence="2">CCMP2084</strain>
    </source>
</reference>
<accession>A0A7S2XR58</accession>
<protein>
    <submittedName>
        <fullName evidence="2">Uncharacterized protein</fullName>
    </submittedName>
</protein>
<sequence length="552" mass="61294">MVSSRSGASYDVDATDHGRLARQKSRLVANRKAVASGKKKITRHTEQSVTTPPELKRKRAEIEEEKVRRESKGKMNTTKTRSSCTGPRCTNYGVYRHAQYKEYGFFFCSPCDLYDSVVEKWRVDSNCRTYKCVAGHNSFIFPSTKTKTYLPSKQVDFSSKKKHAESPSSADDSEEVWSSGEEDEDEEEEEDTTPPPLIERSLHSEFSPEADSSSDPVSTYQLEIPTYAAEDGGTYFDIICSLQAEIADLKTELQFVKENKSGTPGTGATGTNQKGKKKKKKQTKKEVNDALEEALSKSIMEVLAHADFSNLGLKRTSAALVKCFWNVDDGHAQGGLIGEVSKWLRNNIFTPGKVLKGMDMHGGTLNYEGIEILRMLETLGRKYFRYSILPSTSRIQRFQRKMNKVGESIAPFKSIITEDGEGIEFDPKAAVELVFHGYGLTETGKTTRLNCGVSCDGTNMSKKINTMIGGFKVNHITAVCPIRKLPIFCETGTGNSCTGIQSHFNCFPTNLANNAPSSLMTFTCRSLCLRNAVAGAKPYTWRRRAGSAIIMK</sequence>
<dbReference type="AlphaFoldDB" id="A0A7S2XR58"/>
<evidence type="ECO:0000313" key="2">
    <source>
        <dbReference type="EMBL" id="CAD9821974.1"/>
    </source>
</evidence>
<feature type="compositionally biased region" description="Basic residues" evidence="1">
    <location>
        <begin position="274"/>
        <end position="283"/>
    </location>
</feature>
<name>A0A7S2XR58_9STRA</name>
<organism evidence="2">
    <name type="scientific">Attheya septentrionalis</name>
    <dbReference type="NCBI Taxonomy" id="420275"/>
    <lineage>
        <taxon>Eukaryota</taxon>
        <taxon>Sar</taxon>
        <taxon>Stramenopiles</taxon>
        <taxon>Ochrophyta</taxon>
        <taxon>Bacillariophyta</taxon>
        <taxon>Coscinodiscophyceae</taxon>
        <taxon>Chaetocerotophycidae</taxon>
        <taxon>Chaetocerotales</taxon>
        <taxon>Attheyaceae</taxon>
        <taxon>Attheya</taxon>
    </lineage>
</organism>
<feature type="compositionally biased region" description="Acidic residues" evidence="1">
    <location>
        <begin position="171"/>
        <end position="192"/>
    </location>
</feature>
<feature type="region of interest" description="Disordered" evidence="1">
    <location>
        <begin position="258"/>
        <end position="285"/>
    </location>
</feature>
<feature type="region of interest" description="Disordered" evidence="1">
    <location>
        <begin position="160"/>
        <end position="217"/>
    </location>
</feature>